<dbReference type="GO" id="GO:0046983">
    <property type="term" value="F:protein dimerization activity"/>
    <property type="evidence" value="ECO:0007669"/>
    <property type="project" value="InterPro"/>
</dbReference>
<evidence type="ECO:0000259" key="9">
    <source>
        <dbReference type="Pfam" id="PF07730"/>
    </source>
</evidence>
<keyword evidence="6" id="KW-0418">Kinase</keyword>
<comment type="catalytic activity">
    <reaction evidence="1">
        <text>ATP + protein L-histidine = ADP + protein N-phospho-L-histidine.</text>
        <dbReference type="EC" id="2.7.13.3"/>
    </reaction>
</comment>
<evidence type="ECO:0000256" key="4">
    <source>
        <dbReference type="ARBA" id="ARBA00022679"/>
    </source>
</evidence>
<sequence>MLWVGRLFEERYTAFRLTLVGVTGVGYLTLTPEGRSMSAVDLSLAIGVLLFGYVGVRWPFAAVVGASAALGVGPLVGGHNDTVPTVGLAWAMFELGARRGGWRVWAGPCLGLAGHVISDRSEFVDTPQTVIYGAAAAVAAPLLLGMHVRALGELNRQAAARAAQEQTRVRADERTSIARELHDLVAHHVASIVLRVAVARDVLPVDDPRVRQVLDDVHATGSSALADLRKLVTVLRDPGTAQQVFFVDPQGLPVALRAAVERSNGLGLSVRADIDPEVIRLDSRTALALLRLTQEGLANVARHAGTAARARLSIRLGGDEVAFDLHDFGGPVAPGLPGGGHGLVGLRERVEVLGGRLHAGPADAGWLLSATLPRAAA</sequence>
<protein>
    <recommendedName>
        <fullName evidence="2">histidine kinase</fullName>
        <ecNumber evidence="2">2.7.13.3</ecNumber>
    </recommendedName>
</protein>
<comment type="caution">
    <text evidence="10">The sequence shown here is derived from an EMBL/GenBank/DDBJ whole genome shotgun (WGS) entry which is preliminary data.</text>
</comment>
<dbReference type="PANTHER" id="PTHR24421">
    <property type="entry name" value="NITRATE/NITRITE SENSOR PROTEIN NARX-RELATED"/>
    <property type="match status" value="1"/>
</dbReference>
<organism evidence="10 11">
    <name type="scientific">Catellatospora citrea</name>
    <dbReference type="NCBI Taxonomy" id="53366"/>
    <lineage>
        <taxon>Bacteria</taxon>
        <taxon>Bacillati</taxon>
        <taxon>Actinomycetota</taxon>
        <taxon>Actinomycetes</taxon>
        <taxon>Micromonosporales</taxon>
        <taxon>Micromonosporaceae</taxon>
        <taxon>Catellatospora</taxon>
    </lineage>
</organism>
<dbReference type="InterPro" id="IPR050482">
    <property type="entry name" value="Sensor_HK_TwoCompSys"/>
</dbReference>
<keyword evidence="3" id="KW-0597">Phosphoprotein</keyword>
<dbReference type="InterPro" id="IPR011712">
    <property type="entry name" value="Sig_transdc_His_kin_sub3_dim/P"/>
</dbReference>
<evidence type="ECO:0000256" key="3">
    <source>
        <dbReference type="ARBA" id="ARBA00022553"/>
    </source>
</evidence>
<dbReference type="AlphaFoldDB" id="A0A8J3KIN1"/>
<dbReference type="PANTHER" id="PTHR24421:SF10">
    <property type="entry name" value="NITRATE_NITRITE SENSOR PROTEIN NARQ"/>
    <property type="match status" value="1"/>
</dbReference>
<dbReference type="EMBL" id="BONH01000002">
    <property type="protein sequence ID" value="GIF95799.1"/>
    <property type="molecule type" value="Genomic_DNA"/>
</dbReference>
<evidence type="ECO:0000256" key="5">
    <source>
        <dbReference type="ARBA" id="ARBA00022741"/>
    </source>
</evidence>
<reference evidence="10 11" key="1">
    <citation type="submission" date="2021-01" db="EMBL/GenBank/DDBJ databases">
        <title>Whole genome shotgun sequence of Catellatospora citrea NBRC 14495.</title>
        <authorList>
            <person name="Komaki H."/>
            <person name="Tamura T."/>
        </authorList>
    </citation>
    <scope>NUCLEOTIDE SEQUENCE [LARGE SCALE GENOMIC DNA]</scope>
    <source>
        <strain evidence="10 11">NBRC 14495</strain>
    </source>
</reference>
<keyword evidence="11" id="KW-1185">Reference proteome</keyword>
<keyword evidence="4" id="KW-0808">Transferase</keyword>
<evidence type="ECO:0000256" key="8">
    <source>
        <dbReference type="ARBA" id="ARBA00023012"/>
    </source>
</evidence>
<dbReference type="SUPFAM" id="SSF55874">
    <property type="entry name" value="ATPase domain of HSP90 chaperone/DNA topoisomerase II/histidine kinase"/>
    <property type="match status" value="1"/>
</dbReference>
<dbReference type="Gene3D" id="3.30.565.10">
    <property type="entry name" value="Histidine kinase-like ATPase, C-terminal domain"/>
    <property type="match status" value="1"/>
</dbReference>
<evidence type="ECO:0000256" key="7">
    <source>
        <dbReference type="ARBA" id="ARBA00022840"/>
    </source>
</evidence>
<dbReference type="GO" id="GO:0000155">
    <property type="term" value="F:phosphorelay sensor kinase activity"/>
    <property type="evidence" value="ECO:0007669"/>
    <property type="project" value="InterPro"/>
</dbReference>
<dbReference type="InterPro" id="IPR036890">
    <property type="entry name" value="HATPase_C_sf"/>
</dbReference>
<dbReference type="Pfam" id="PF07730">
    <property type="entry name" value="HisKA_3"/>
    <property type="match status" value="1"/>
</dbReference>
<accession>A0A8J3KIN1</accession>
<keyword evidence="5" id="KW-0547">Nucleotide-binding</keyword>
<dbReference type="EC" id="2.7.13.3" evidence="2"/>
<keyword evidence="8" id="KW-0902">Two-component regulatory system</keyword>
<evidence type="ECO:0000256" key="2">
    <source>
        <dbReference type="ARBA" id="ARBA00012438"/>
    </source>
</evidence>
<dbReference type="GO" id="GO:0016020">
    <property type="term" value="C:membrane"/>
    <property type="evidence" value="ECO:0007669"/>
    <property type="project" value="InterPro"/>
</dbReference>
<dbReference type="GO" id="GO:0005524">
    <property type="term" value="F:ATP binding"/>
    <property type="evidence" value="ECO:0007669"/>
    <property type="project" value="UniProtKB-KW"/>
</dbReference>
<gene>
    <name evidence="10" type="ORF">Cci01nite_08930</name>
</gene>
<evidence type="ECO:0000313" key="11">
    <source>
        <dbReference type="Proteomes" id="UP000659904"/>
    </source>
</evidence>
<evidence type="ECO:0000313" key="10">
    <source>
        <dbReference type="EMBL" id="GIF95799.1"/>
    </source>
</evidence>
<keyword evidence="7" id="KW-0067">ATP-binding</keyword>
<evidence type="ECO:0000256" key="1">
    <source>
        <dbReference type="ARBA" id="ARBA00000085"/>
    </source>
</evidence>
<dbReference type="RefSeq" id="WP_120322102.1">
    <property type="nucleotide sequence ID" value="NZ_BONH01000002.1"/>
</dbReference>
<dbReference type="Gene3D" id="1.20.5.1930">
    <property type="match status" value="1"/>
</dbReference>
<dbReference type="Proteomes" id="UP000659904">
    <property type="component" value="Unassembled WGS sequence"/>
</dbReference>
<evidence type="ECO:0000256" key="6">
    <source>
        <dbReference type="ARBA" id="ARBA00022777"/>
    </source>
</evidence>
<name>A0A8J3KIN1_9ACTN</name>
<feature type="domain" description="Signal transduction histidine kinase subgroup 3 dimerisation and phosphoacceptor" evidence="9">
    <location>
        <begin position="173"/>
        <end position="238"/>
    </location>
</feature>
<proteinExistence type="predicted"/>